<evidence type="ECO:0000313" key="2">
    <source>
        <dbReference type="Proteomes" id="UP000199126"/>
    </source>
</evidence>
<reference evidence="2" key="1">
    <citation type="submission" date="2016-10" db="EMBL/GenBank/DDBJ databases">
        <authorList>
            <person name="Varghese N."/>
            <person name="Submissions S."/>
        </authorList>
    </citation>
    <scope>NUCLEOTIDE SEQUENCE [LARGE SCALE GENOMIC DNA]</scope>
    <source>
        <strain evidence="2">CGMCC 1.10121</strain>
    </source>
</reference>
<sequence>MTTVQPEGNDPLVRSKLVLPDSLVKFPRHKLAGMAFEWESIFECGNCGVTERSAAVDSDCLGYPVCPRCGRTDGPLAEQT</sequence>
<dbReference type="AlphaFoldDB" id="A0A1H8U287"/>
<name>A0A1H8U287_9EURY</name>
<dbReference type="Proteomes" id="UP000199126">
    <property type="component" value="Unassembled WGS sequence"/>
</dbReference>
<dbReference type="EMBL" id="FODV01000009">
    <property type="protein sequence ID" value="SEO97227.1"/>
    <property type="molecule type" value="Genomic_DNA"/>
</dbReference>
<gene>
    <name evidence="1" type="ORF">SAMN04487948_10980</name>
</gene>
<accession>A0A1H8U287</accession>
<keyword evidence="2" id="KW-1185">Reference proteome</keyword>
<evidence type="ECO:0000313" key="1">
    <source>
        <dbReference type="EMBL" id="SEO97227.1"/>
    </source>
</evidence>
<organism evidence="1 2">
    <name type="scientific">Halogranum amylolyticum</name>
    <dbReference type="NCBI Taxonomy" id="660520"/>
    <lineage>
        <taxon>Archaea</taxon>
        <taxon>Methanobacteriati</taxon>
        <taxon>Methanobacteriota</taxon>
        <taxon>Stenosarchaea group</taxon>
        <taxon>Halobacteria</taxon>
        <taxon>Halobacteriales</taxon>
        <taxon>Haloferacaceae</taxon>
    </lineage>
</organism>
<proteinExistence type="predicted"/>
<protein>
    <recommendedName>
        <fullName evidence="3">Small CPxCG-related zinc finger protein</fullName>
    </recommendedName>
</protein>
<evidence type="ECO:0008006" key="3">
    <source>
        <dbReference type="Google" id="ProtNLM"/>
    </source>
</evidence>